<dbReference type="RefSeq" id="WP_044037219.1">
    <property type="nucleotide sequence ID" value="NZ_HG917868.1"/>
</dbReference>
<dbReference type="OrthoDB" id="9805159at2"/>
<dbReference type="InterPro" id="IPR014756">
    <property type="entry name" value="Ig_E-set"/>
</dbReference>
<dbReference type="GO" id="GO:0047798">
    <property type="term" value="F:cyclomaltodextrinase activity"/>
    <property type="evidence" value="ECO:0007669"/>
    <property type="project" value="UniProtKB-EC"/>
</dbReference>
<dbReference type="SMART" id="SM00642">
    <property type="entry name" value="Aamy"/>
    <property type="match status" value="1"/>
</dbReference>
<dbReference type="GO" id="GO:0043169">
    <property type="term" value="F:cation binding"/>
    <property type="evidence" value="ECO:0007669"/>
    <property type="project" value="InterPro"/>
</dbReference>
<dbReference type="Gene3D" id="3.90.400.10">
    <property type="entry name" value="Oligo-1,6-glucosidase, Domain 2"/>
    <property type="match status" value="1"/>
</dbReference>
<dbReference type="InterPro" id="IPR013783">
    <property type="entry name" value="Ig-like_fold"/>
</dbReference>
<keyword evidence="2 5" id="KW-0378">Hydrolase</keyword>
<dbReference type="InterPro" id="IPR017853">
    <property type="entry name" value="GH"/>
</dbReference>
<dbReference type="eggNOG" id="COG0366">
    <property type="taxonomic scope" value="Bacteria"/>
</dbReference>
<keyword evidence="6" id="KW-1185">Reference proteome</keyword>
<dbReference type="HOGENOM" id="CLU_006462_6_2_9"/>
<evidence type="ECO:0000256" key="2">
    <source>
        <dbReference type="ARBA" id="ARBA00022801"/>
    </source>
</evidence>
<evidence type="ECO:0000256" key="1">
    <source>
        <dbReference type="ARBA" id="ARBA00008061"/>
    </source>
</evidence>
<gene>
    <name evidence="5" type="ORF">CM240_1115</name>
</gene>
<dbReference type="EMBL" id="HG917868">
    <property type="protein sequence ID" value="CDM68279.1"/>
    <property type="molecule type" value="Genomic_DNA"/>
</dbReference>
<dbReference type="CDD" id="cd02857">
    <property type="entry name" value="E_set_CDase_PDE_N"/>
    <property type="match status" value="1"/>
</dbReference>
<evidence type="ECO:0000256" key="3">
    <source>
        <dbReference type="ARBA" id="ARBA00023295"/>
    </source>
</evidence>
<comment type="similarity">
    <text evidence="1">Belongs to the glycosyl hydrolase 13 family.</text>
</comment>
<dbReference type="Proteomes" id="UP000019426">
    <property type="component" value="Chromosome M2/40_rep1"/>
</dbReference>
<dbReference type="STRING" id="1216932.CM240_1115"/>
<dbReference type="Pfam" id="PF02903">
    <property type="entry name" value="Alpha-amylase_N"/>
    <property type="match status" value="1"/>
</dbReference>
<proteinExistence type="inferred from homology"/>
<dbReference type="InterPro" id="IPR013780">
    <property type="entry name" value="Glyco_hydro_b"/>
</dbReference>
<keyword evidence="3 5" id="KW-0326">Glycosidase</keyword>
<dbReference type="CDD" id="cd11338">
    <property type="entry name" value="AmyAc_CMD"/>
    <property type="match status" value="1"/>
</dbReference>
<dbReference type="InterPro" id="IPR004185">
    <property type="entry name" value="Glyco_hydro_13_lg-like_dom"/>
</dbReference>
<feature type="domain" description="Glycosyl hydrolase family 13 catalytic" evidence="4">
    <location>
        <begin position="134"/>
        <end position="491"/>
    </location>
</feature>
<evidence type="ECO:0000313" key="5">
    <source>
        <dbReference type="EMBL" id="CDM68279.1"/>
    </source>
</evidence>
<dbReference type="SUPFAM" id="SSF81296">
    <property type="entry name" value="E set domains"/>
    <property type="match status" value="1"/>
</dbReference>
<dbReference type="InterPro" id="IPR045857">
    <property type="entry name" value="O16G_dom_2"/>
</dbReference>
<dbReference type="KEGG" id="clt:CM240_1115"/>
<dbReference type="EC" id="3.2.1.54" evidence="5"/>
<dbReference type="Pfam" id="PF02806">
    <property type="entry name" value="Alpha-amylase_C"/>
    <property type="match status" value="1"/>
</dbReference>
<name>W6RXC1_9CLOT</name>
<evidence type="ECO:0000313" key="6">
    <source>
        <dbReference type="Proteomes" id="UP000019426"/>
    </source>
</evidence>
<dbReference type="PANTHER" id="PTHR10357">
    <property type="entry name" value="ALPHA-AMYLASE FAMILY MEMBER"/>
    <property type="match status" value="1"/>
</dbReference>
<dbReference type="AlphaFoldDB" id="W6RXC1"/>
<dbReference type="PATRIC" id="fig|1216932.3.peg.1105"/>
<dbReference type="SUPFAM" id="SSF51011">
    <property type="entry name" value="Glycosyl hydrolase domain"/>
    <property type="match status" value="1"/>
</dbReference>
<organism evidence="5 6">
    <name type="scientific">Clostridium bornimense</name>
    <dbReference type="NCBI Taxonomy" id="1216932"/>
    <lineage>
        <taxon>Bacteria</taxon>
        <taxon>Bacillati</taxon>
        <taxon>Bacillota</taxon>
        <taxon>Clostridia</taxon>
        <taxon>Eubacteriales</taxon>
        <taxon>Clostridiaceae</taxon>
        <taxon>Clostridium</taxon>
    </lineage>
</organism>
<dbReference type="Gene3D" id="2.60.40.1180">
    <property type="entry name" value="Golgi alpha-mannosidase II"/>
    <property type="match status" value="1"/>
</dbReference>
<dbReference type="Gene3D" id="2.60.40.10">
    <property type="entry name" value="Immunoglobulins"/>
    <property type="match status" value="1"/>
</dbReference>
<dbReference type="Gene3D" id="3.20.20.80">
    <property type="entry name" value="Glycosidases"/>
    <property type="match status" value="1"/>
</dbReference>
<dbReference type="InterPro" id="IPR006048">
    <property type="entry name" value="A-amylase/branching_C"/>
</dbReference>
<evidence type="ECO:0000259" key="4">
    <source>
        <dbReference type="SMART" id="SM00642"/>
    </source>
</evidence>
<accession>W6RXC1</accession>
<dbReference type="PANTHER" id="PTHR10357:SF210">
    <property type="entry name" value="MALTODEXTRIN GLUCOSIDASE"/>
    <property type="match status" value="1"/>
</dbReference>
<dbReference type="SUPFAM" id="SSF51445">
    <property type="entry name" value="(Trans)glycosidases"/>
    <property type="match status" value="1"/>
</dbReference>
<protein>
    <submittedName>
        <fullName evidence="5">Cyclomaltodextrinase</fullName>
        <ecNumber evidence="5">3.2.1.54</ecNumber>
    </submittedName>
</protein>
<dbReference type="GO" id="GO:0005975">
    <property type="term" value="P:carbohydrate metabolic process"/>
    <property type="evidence" value="ECO:0007669"/>
    <property type="project" value="InterPro"/>
</dbReference>
<dbReference type="InterPro" id="IPR006047">
    <property type="entry name" value="GH13_cat_dom"/>
</dbReference>
<reference evidence="5 6" key="1">
    <citation type="submission" date="2013-11" db="EMBL/GenBank/DDBJ databases">
        <title>Complete genome sequence of Clostridum sp. M2/40.</title>
        <authorList>
            <person name="Wibberg D."/>
            <person name="Puehler A."/>
            <person name="Schlueter A."/>
        </authorList>
    </citation>
    <scope>NUCLEOTIDE SEQUENCE [LARGE SCALE GENOMIC DNA]</scope>
    <source>
        <strain evidence="6">M2/40</strain>
    </source>
</reference>
<sequence length="572" mass="66746">MNKYAIYHSTEAPYAYAKDMDTLTLRVRTAKGEVKKCEVYYKDKYMEKLPFEIKEMKVVAEAGLFDYFQANISVKRNRYMYYFKLTDKDNNVTYLNERGAKSDNIEAYSYIYPYIAKEDLYEEVPWLQEAIAYQIFPDRFCNGDPTINPEGVLPWGGKVTLNTMFGGDLRGVIEKLDYLEELGVNLVYLTPIFKSNTAHKYNTSDYFNIDPQFGTVEVAKELVDKCHEKGMKIVLDAVFNHSGDDFFAFEDVLENQEDSKYKDWYFIDSFPVSKEKINYYTFGPNHSNMPKLNTNNKELREYLLNVGEYWIKEIGIDGWRLDVCDEIGHDFWRDFKKRIKSVNSDAVIIGEIMHEANSFLKGDQLDGIMNYPFKNAVGDFFGHRYINANEFSNILGLNRMLYMDSITKQMWNLIDSHDTKRFLTEAGNDVGAMKLAVAFQFTYLGIPYIYYGDEVGMDGGDDPQNRKCMVWDKEEQNLEMLDYYKKFIKLRKENKVLVYGDYKEIYCEDNVIAFSRRYNDDICIAIFNNNKSPETIKLPLIGKVQDLLNDKSLIIDGEITLESMEVKILKVN</sequence>
<dbReference type="Pfam" id="PF00128">
    <property type="entry name" value="Alpha-amylase"/>
    <property type="match status" value="1"/>
</dbReference>